<reference evidence="2 3" key="1">
    <citation type="submission" date="2021-03" db="EMBL/GenBank/DDBJ databases">
        <title>Antimicrobial resistance genes in bacteria isolated from Japanese honey, and their potential for conferring macrolide and lincosamide resistance in the American foulbrood pathogen Paenibacillus larvae.</title>
        <authorList>
            <person name="Okamoto M."/>
            <person name="Kumagai M."/>
            <person name="Kanamori H."/>
            <person name="Takamatsu D."/>
        </authorList>
    </citation>
    <scope>NUCLEOTIDE SEQUENCE [LARGE SCALE GENOMIC DNA]</scope>
    <source>
        <strain evidence="2 3">J21TS7</strain>
    </source>
</reference>
<keyword evidence="3" id="KW-1185">Reference proteome</keyword>
<evidence type="ECO:0000313" key="3">
    <source>
        <dbReference type="Proteomes" id="UP000676601"/>
    </source>
</evidence>
<comment type="caution">
    <text evidence="2">The sequence shown here is derived from an EMBL/GenBank/DDBJ whole genome shotgun (WGS) entry which is preliminary data.</text>
</comment>
<sequence>MERGVRLNLKKGIFALACIGIALLLFFILIEYNNPQTRGRVSLEKQLNTIIANHAVDQIKSLSQNEQTYQFMARLSPTIQCKRTSDIQGMNRDSEYYYVTTLDDRKVDVYVRKGDWKVTGIHLQ</sequence>
<protein>
    <recommendedName>
        <fullName evidence="4">DUF3139 domain-containing protein</fullName>
    </recommendedName>
</protein>
<name>A0ABQ4LCD0_9BACL</name>
<gene>
    <name evidence="2" type="ORF">J21TS7_23200</name>
</gene>
<dbReference type="EMBL" id="BORU01000001">
    <property type="protein sequence ID" value="GIO54002.1"/>
    <property type="molecule type" value="Genomic_DNA"/>
</dbReference>
<keyword evidence="1" id="KW-0812">Transmembrane</keyword>
<keyword evidence="1" id="KW-0472">Membrane</keyword>
<accession>A0ABQ4LCD0</accession>
<feature type="transmembrane region" description="Helical" evidence="1">
    <location>
        <begin position="12"/>
        <end position="30"/>
    </location>
</feature>
<proteinExistence type="predicted"/>
<keyword evidence="1" id="KW-1133">Transmembrane helix</keyword>
<evidence type="ECO:0000256" key="1">
    <source>
        <dbReference type="SAM" id="Phobius"/>
    </source>
</evidence>
<evidence type="ECO:0000313" key="2">
    <source>
        <dbReference type="EMBL" id="GIO54002.1"/>
    </source>
</evidence>
<evidence type="ECO:0008006" key="4">
    <source>
        <dbReference type="Google" id="ProtNLM"/>
    </source>
</evidence>
<organism evidence="2 3">
    <name type="scientific">Paenibacillus cineris</name>
    <dbReference type="NCBI Taxonomy" id="237530"/>
    <lineage>
        <taxon>Bacteria</taxon>
        <taxon>Bacillati</taxon>
        <taxon>Bacillota</taxon>
        <taxon>Bacilli</taxon>
        <taxon>Bacillales</taxon>
        <taxon>Paenibacillaceae</taxon>
        <taxon>Paenibacillus</taxon>
    </lineage>
</organism>
<dbReference type="Proteomes" id="UP000676601">
    <property type="component" value="Unassembled WGS sequence"/>
</dbReference>